<sequence length="48" mass="5786">MKIISIFIEIKLDLLRDISIIREYSKLRVGYFSHRVRPSIQFGVNYEQ</sequence>
<protein>
    <submittedName>
        <fullName evidence="1">Uncharacterized protein</fullName>
    </submittedName>
</protein>
<dbReference type="Proteomes" id="UP000049077">
    <property type="component" value="Unassembled WGS sequence"/>
</dbReference>
<evidence type="ECO:0000313" key="2">
    <source>
        <dbReference type="Proteomes" id="UP000049077"/>
    </source>
</evidence>
<reference evidence="1 2" key="1">
    <citation type="submission" date="2014-06" db="EMBL/GenBank/DDBJ databases">
        <authorList>
            <person name="Le Roux F."/>
        </authorList>
    </citation>
    <scope>NUCLEOTIDE SEQUENCE [LARGE SCALE GENOMIC DNA]</scope>
    <source>
        <strain evidence="1 2">J5-4</strain>
    </source>
</reference>
<dbReference type="EMBL" id="CCJX01000157">
    <property type="protein sequence ID" value="CDT54279.1"/>
    <property type="molecule type" value="Genomic_DNA"/>
</dbReference>
<keyword evidence="2" id="KW-1185">Reference proteome</keyword>
<proteinExistence type="predicted"/>
<name>A0ABM9QXI0_9VIBR</name>
<gene>
    <name evidence="1" type="ORF">VCR4J5_70008</name>
</gene>
<comment type="caution">
    <text evidence="1">The sequence shown here is derived from an EMBL/GenBank/DDBJ whole genome shotgun (WGS) entry which is preliminary data.</text>
</comment>
<evidence type="ECO:0000313" key="1">
    <source>
        <dbReference type="EMBL" id="CDT54279.1"/>
    </source>
</evidence>
<accession>A0ABM9QXI0</accession>
<organism evidence="1 2">
    <name type="scientific">Vibrio crassostreae</name>
    <dbReference type="NCBI Taxonomy" id="246167"/>
    <lineage>
        <taxon>Bacteria</taxon>
        <taxon>Pseudomonadati</taxon>
        <taxon>Pseudomonadota</taxon>
        <taxon>Gammaproteobacteria</taxon>
        <taxon>Vibrionales</taxon>
        <taxon>Vibrionaceae</taxon>
        <taxon>Vibrio</taxon>
    </lineage>
</organism>